<keyword evidence="1" id="KW-0472">Membrane</keyword>
<dbReference type="EMBL" id="CP036278">
    <property type="protein sequence ID" value="QDU54223.1"/>
    <property type="molecule type" value="Genomic_DNA"/>
</dbReference>
<evidence type="ECO:0000313" key="3">
    <source>
        <dbReference type="Proteomes" id="UP000315750"/>
    </source>
</evidence>
<evidence type="ECO:0000313" key="2">
    <source>
        <dbReference type="EMBL" id="QDU54223.1"/>
    </source>
</evidence>
<keyword evidence="3" id="KW-1185">Reference proteome</keyword>
<evidence type="ECO:0000256" key="1">
    <source>
        <dbReference type="SAM" id="Phobius"/>
    </source>
</evidence>
<gene>
    <name evidence="2" type="ORF">Pan181_04030</name>
</gene>
<dbReference type="AlphaFoldDB" id="A0A518AHL1"/>
<feature type="transmembrane region" description="Helical" evidence="1">
    <location>
        <begin position="6"/>
        <end position="28"/>
    </location>
</feature>
<dbReference type="RefSeq" id="WP_145245233.1">
    <property type="nucleotide sequence ID" value="NZ_CP036278.1"/>
</dbReference>
<sequence length="113" mass="12811">MNVIFALIESSLFAAGGIVIGMLSSRVLDDRWQFDQHQGHWFWEPMQMVQLSLFGWNAGERASQVEAPLQGMTVLESRYVALSFFGGAWCCSLRSNMLERWNDPLANLLAVQE</sequence>
<dbReference type="KEGG" id="amuc:Pan181_04030"/>
<protein>
    <submittedName>
        <fullName evidence="2">Uncharacterized protein</fullName>
    </submittedName>
</protein>
<keyword evidence="1" id="KW-1133">Transmembrane helix</keyword>
<reference evidence="2 3" key="1">
    <citation type="submission" date="2019-02" db="EMBL/GenBank/DDBJ databases">
        <title>Deep-cultivation of Planctomycetes and their phenomic and genomic characterization uncovers novel biology.</title>
        <authorList>
            <person name="Wiegand S."/>
            <person name="Jogler M."/>
            <person name="Boedeker C."/>
            <person name="Pinto D."/>
            <person name="Vollmers J."/>
            <person name="Rivas-Marin E."/>
            <person name="Kohn T."/>
            <person name="Peeters S.H."/>
            <person name="Heuer A."/>
            <person name="Rast P."/>
            <person name="Oberbeckmann S."/>
            <person name="Bunk B."/>
            <person name="Jeske O."/>
            <person name="Meyerdierks A."/>
            <person name="Storesund J.E."/>
            <person name="Kallscheuer N."/>
            <person name="Luecker S."/>
            <person name="Lage O.M."/>
            <person name="Pohl T."/>
            <person name="Merkel B.J."/>
            <person name="Hornburger P."/>
            <person name="Mueller R.-W."/>
            <person name="Bruemmer F."/>
            <person name="Labrenz M."/>
            <person name="Spormann A.M."/>
            <person name="Op den Camp H."/>
            <person name="Overmann J."/>
            <person name="Amann R."/>
            <person name="Jetten M.S.M."/>
            <person name="Mascher T."/>
            <person name="Medema M.H."/>
            <person name="Devos D.P."/>
            <person name="Kaster A.-K."/>
            <person name="Ovreas L."/>
            <person name="Rohde M."/>
            <person name="Galperin M.Y."/>
            <person name="Jogler C."/>
        </authorList>
    </citation>
    <scope>NUCLEOTIDE SEQUENCE [LARGE SCALE GENOMIC DNA]</scope>
    <source>
        <strain evidence="2 3">Pan181</strain>
    </source>
</reference>
<organism evidence="2 3">
    <name type="scientific">Aeoliella mucimassa</name>
    <dbReference type="NCBI Taxonomy" id="2527972"/>
    <lineage>
        <taxon>Bacteria</taxon>
        <taxon>Pseudomonadati</taxon>
        <taxon>Planctomycetota</taxon>
        <taxon>Planctomycetia</taxon>
        <taxon>Pirellulales</taxon>
        <taxon>Lacipirellulaceae</taxon>
        <taxon>Aeoliella</taxon>
    </lineage>
</organism>
<dbReference type="Proteomes" id="UP000315750">
    <property type="component" value="Chromosome"/>
</dbReference>
<name>A0A518AHL1_9BACT</name>
<proteinExistence type="predicted"/>
<keyword evidence="1" id="KW-0812">Transmembrane</keyword>
<accession>A0A518AHL1</accession>